<evidence type="ECO:0000313" key="3">
    <source>
        <dbReference type="Proteomes" id="UP001227230"/>
    </source>
</evidence>
<dbReference type="EMBL" id="CP126654">
    <property type="protein sequence ID" value="WJZ91136.1"/>
    <property type="molecule type" value="Genomic_DNA"/>
</dbReference>
<dbReference type="Proteomes" id="UP001227230">
    <property type="component" value="Chromosome 7"/>
</dbReference>
<dbReference type="PANTHER" id="PTHR34553">
    <property type="entry name" value="OS05G0597400 PROTEIN"/>
    <property type="match status" value="1"/>
</dbReference>
<keyword evidence="1" id="KW-0472">Membrane</keyword>
<keyword evidence="1" id="KW-1133">Transmembrane helix</keyword>
<accession>A0ABY9C9M3</accession>
<dbReference type="PANTHER" id="PTHR34553:SF8">
    <property type="match status" value="1"/>
</dbReference>
<proteinExistence type="predicted"/>
<gene>
    <name evidence="2" type="ORF">VitviT2T_010237</name>
</gene>
<feature type="transmembrane region" description="Helical" evidence="1">
    <location>
        <begin position="379"/>
        <end position="400"/>
    </location>
</feature>
<keyword evidence="3" id="KW-1185">Reference proteome</keyword>
<feature type="transmembrane region" description="Helical" evidence="1">
    <location>
        <begin position="329"/>
        <end position="349"/>
    </location>
</feature>
<evidence type="ECO:0000256" key="1">
    <source>
        <dbReference type="SAM" id="Phobius"/>
    </source>
</evidence>
<keyword evidence="1" id="KW-0812">Transmembrane</keyword>
<feature type="transmembrane region" description="Helical" evidence="1">
    <location>
        <begin position="469"/>
        <end position="489"/>
    </location>
</feature>
<organism evidence="2 3">
    <name type="scientific">Vitis vinifera</name>
    <name type="common">Grape</name>
    <dbReference type="NCBI Taxonomy" id="29760"/>
    <lineage>
        <taxon>Eukaryota</taxon>
        <taxon>Viridiplantae</taxon>
        <taxon>Streptophyta</taxon>
        <taxon>Embryophyta</taxon>
        <taxon>Tracheophyta</taxon>
        <taxon>Spermatophyta</taxon>
        <taxon>Magnoliopsida</taxon>
        <taxon>eudicotyledons</taxon>
        <taxon>Gunneridae</taxon>
        <taxon>Pentapetalae</taxon>
        <taxon>rosids</taxon>
        <taxon>Vitales</taxon>
        <taxon>Vitaceae</taxon>
        <taxon>Viteae</taxon>
        <taxon>Vitis</taxon>
    </lineage>
</organism>
<evidence type="ECO:0000313" key="2">
    <source>
        <dbReference type="EMBL" id="WJZ91136.1"/>
    </source>
</evidence>
<sequence>MDTLPDLFPLMNLQIGHIKSSLSQAFLYIVPANHMFLILVDNQSWRLNKHSRSTHIWELMVTKYRKSPFRNTKTLLRSRSLEYKRHSKSSNKNLNKWFSVIDTTRWREKRPFSFLDLSKILYGFIVFEVAWKDVCGINYLNELQTDTSIAIETKSMRKWEFYSINEALRCTPSWFSGTPSETQRLQSNLVLLRNKIPSHSPRGITVASKEQLFEDTSPPQHLPEEIFFDARECSFDMQDNRTMEVEELINWKKEQNTEDESNIASLGFKDTLLLLWFNDGDLPIILRQVITSNSRLLTLLELGLPTWVIFLQSYPLFCKVYHPWMRPLGRILYVLISLITMIIGFYDLYKNVPLLKATASHLFGPIFKWIEKSEMITRIFYLGTMLFVQNFGKALEWVLMMMRVITMPVSITMTPFMDPLEGMVEVISSIWNILAETGEQFFYTAQLMAESLCSMVVDLTQVLISPFELLYSLVSTLVTLVCTILYSVWKLLLIPARANLGLAKYVASLFSGISDFLKRTSMVSTSSMDQLKYFAQAKPTSSQISFWRPLWQDIFSKVFRSLRSIINGLIGFFTSCNRHRLSIYNYLRAMVWHLCHRLPLISRRRAPPLDSQVEIEFKECEDCK</sequence>
<reference evidence="2 3" key="1">
    <citation type="journal article" date="2023" name="Hortic Res">
        <title>The complete reference genome for grapevine (Vitis vinifera L.) genetics and breeding.</title>
        <authorList>
            <person name="Shi X."/>
            <person name="Cao S."/>
            <person name="Wang X."/>
            <person name="Huang S."/>
            <person name="Wang Y."/>
            <person name="Liu Z."/>
            <person name="Liu W."/>
            <person name="Leng X."/>
            <person name="Peng Y."/>
            <person name="Wang N."/>
            <person name="Wang Y."/>
            <person name="Ma Z."/>
            <person name="Xu X."/>
            <person name="Zhang F."/>
            <person name="Xue H."/>
            <person name="Zhong H."/>
            <person name="Wang Y."/>
            <person name="Zhang K."/>
            <person name="Velt A."/>
            <person name="Avia K."/>
            <person name="Holtgrawe D."/>
            <person name="Grimplet J."/>
            <person name="Matus J.T."/>
            <person name="Ware D."/>
            <person name="Wu X."/>
            <person name="Wang H."/>
            <person name="Liu C."/>
            <person name="Fang Y."/>
            <person name="Rustenholz C."/>
            <person name="Cheng Z."/>
            <person name="Xiao H."/>
            <person name="Zhou Y."/>
        </authorList>
    </citation>
    <scope>NUCLEOTIDE SEQUENCE [LARGE SCALE GENOMIC DNA]</scope>
    <source>
        <strain evidence="3">cv. Pinot noir / PN40024</strain>
        <tissue evidence="2">Leaf</tissue>
    </source>
</reference>
<name>A0ABY9C9M3_VITVI</name>
<protein>
    <submittedName>
        <fullName evidence="2">Uncharacterized protein</fullName>
    </submittedName>
</protein>